<keyword evidence="2" id="KW-0808">Transferase</keyword>
<dbReference type="InterPro" id="IPR029044">
    <property type="entry name" value="Nucleotide-diphossugar_trans"/>
</dbReference>
<feature type="compositionally biased region" description="Polar residues" evidence="3">
    <location>
        <begin position="213"/>
        <end position="236"/>
    </location>
</feature>
<protein>
    <submittedName>
        <fullName evidence="4">Glycolipid 2-alpha-mannosyltransferase</fullName>
    </submittedName>
</protein>
<evidence type="ECO:0000256" key="1">
    <source>
        <dbReference type="ARBA" id="ARBA00007677"/>
    </source>
</evidence>
<evidence type="ECO:0000256" key="3">
    <source>
        <dbReference type="SAM" id="MobiDB-lite"/>
    </source>
</evidence>
<dbReference type="EMBL" id="JAECZO010000008">
    <property type="protein sequence ID" value="KAK7200758.1"/>
    <property type="molecule type" value="Genomic_DNA"/>
</dbReference>
<feature type="region of interest" description="Disordered" evidence="3">
    <location>
        <begin position="411"/>
        <end position="431"/>
    </location>
</feature>
<organism evidence="4 5">
    <name type="scientific">Novymonas esmeraldas</name>
    <dbReference type="NCBI Taxonomy" id="1808958"/>
    <lineage>
        <taxon>Eukaryota</taxon>
        <taxon>Discoba</taxon>
        <taxon>Euglenozoa</taxon>
        <taxon>Kinetoplastea</taxon>
        <taxon>Metakinetoplastina</taxon>
        <taxon>Trypanosomatida</taxon>
        <taxon>Trypanosomatidae</taxon>
        <taxon>Novymonas</taxon>
    </lineage>
</organism>
<dbReference type="GO" id="GO:0016020">
    <property type="term" value="C:membrane"/>
    <property type="evidence" value="ECO:0007669"/>
    <property type="project" value="InterPro"/>
</dbReference>
<feature type="compositionally biased region" description="Polar residues" evidence="3">
    <location>
        <begin position="102"/>
        <end position="112"/>
    </location>
</feature>
<dbReference type="Proteomes" id="UP001430356">
    <property type="component" value="Unassembled WGS sequence"/>
</dbReference>
<feature type="compositionally biased region" description="Pro residues" evidence="3">
    <location>
        <begin position="417"/>
        <end position="427"/>
    </location>
</feature>
<feature type="region of interest" description="Disordered" evidence="3">
    <location>
        <begin position="198"/>
        <end position="246"/>
    </location>
</feature>
<feature type="region of interest" description="Disordered" evidence="3">
    <location>
        <begin position="102"/>
        <end position="122"/>
    </location>
</feature>
<evidence type="ECO:0000313" key="4">
    <source>
        <dbReference type="EMBL" id="KAK7200758.1"/>
    </source>
</evidence>
<name>A0AAW0F3D8_9TRYP</name>
<proteinExistence type="inferred from homology"/>
<evidence type="ECO:0000256" key="2">
    <source>
        <dbReference type="ARBA" id="ARBA00022679"/>
    </source>
</evidence>
<evidence type="ECO:0000313" key="5">
    <source>
        <dbReference type="Proteomes" id="UP001430356"/>
    </source>
</evidence>
<gene>
    <name evidence="4" type="ORF">NESM_000134000</name>
</gene>
<dbReference type="Gene3D" id="3.90.550.10">
    <property type="entry name" value="Spore Coat Polysaccharide Biosynthesis Protein SpsA, Chain A"/>
    <property type="match status" value="1"/>
</dbReference>
<accession>A0AAW0F3D8</accession>
<dbReference type="SUPFAM" id="SSF53448">
    <property type="entry name" value="Nucleotide-diphospho-sugar transferases"/>
    <property type="match status" value="1"/>
</dbReference>
<keyword evidence="5" id="KW-1185">Reference proteome</keyword>
<reference evidence="4 5" key="1">
    <citation type="journal article" date="2021" name="MBio">
        <title>A New Model Trypanosomatid, Novymonas esmeraldas: Genomic Perception of Its 'Candidatus Pandoraea novymonadis' Endosymbiont.</title>
        <authorList>
            <person name="Zakharova A."/>
            <person name="Saura A."/>
            <person name="Butenko A."/>
            <person name="Podesvova L."/>
            <person name="Warmusova S."/>
            <person name="Kostygov A.Y."/>
            <person name="Nenarokova A."/>
            <person name="Lukes J."/>
            <person name="Opperdoes F.R."/>
            <person name="Yurchenko V."/>
        </authorList>
    </citation>
    <scope>NUCLEOTIDE SEQUENCE [LARGE SCALE GENOMIC DNA]</scope>
    <source>
        <strain evidence="4 5">E262AT.01</strain>
    </source>
</reference>
<comment type="caution">
    <text evidence="4">The sequence shown here is derived from an EMBL/GenBank/DDBJ whole genome shotgun (WGS) entry which is preliminary data.</text>
</comment>
<dbReference type="AlphaFoldDB" id="A0AAW0F3D8"/>
<dbReference type="GO" id="GO:0000030">
    <property type="term" value="F:mannosyltransferase activity"/>
    <property type="evidence" value="ECO:0007669"/>
    <property type="project" value="InterPro"/>
</dbReference>
<sequence>MRTQRRTLVFNAVLLLLLVLLFATTVRYQRIYVELLTSESRHATGLEPRLITFAEEVELHLQRHHGFQARHGKREHVTLPFYPGSTRTPPSQAVVLAPTKATAATTRGTDGQTAAGDVALPPENAARDGVGVVRLRSTIVAATATVANAGPALVGWRVQSERVQTSLFAPMLVSTPPPPPRPSPAPIAASVEVASAASTPHAAVEPRAIPNGTPRSSSHDSASQLCETDDTSAVSGTTARTVPAPPPRRANAVILLMCPTLSSDTVSTVVELGHSSPVVQRRSVGGGGGAQQPLQWQQHLPPVNETTSTRAAAPLPSTTHWRCRACQVFLQETLPQLETNYLRLYSYPVHIFHRGIMPSEVVQYITAVLPSAARLTIEDISGVLSETITPASAVAVEPWLKEMGSNLLHRKRAATAPPTPAPTPTPTPERTAAALDGVAGTAAEAPPSTAAGTAVNAERVTGDGTGITYPSGGGGGLGVEQEVGNAVKALRSNWEARRFWTGLLFLLPSLQSYDFFWFMESRARLTKPLARDVLAEVANKSCAVSYTHVSYLTHKRVPDLLSSLRAWNAQSGKFFFSREEIDRAVAWLSDDRPLYSGKVYSPDCIVFSFAVTRHPAYLDFFHWIDSRAPYALMKRQWSAAAVYTVMAELLMEKHGWNTCVLDPLSGYRHAEAT</sequence>
<dbReference type="Pfam" id="PF01793">
    <property type="entry name" value="Glyco_transf_15"/>
    <property type="match status" value="1"/>
</dbReference>
<comment type="similarity">
    <text evidence="1">Belongs to the glycosyltransferase 15 family.</text>
</comment>
<dbReference type="InterPro" id="IPR002685">
    <property type="entry name" value="Glyco_trans_15"/>
</dbReference>